<feature type="compositionally biased region" description="Gly residues" evidence="1">
    <location>
        <begin position="598"/>
        <end position="618"/>
    </location>
</feature>
<dbReference type="InterPro" id="IPR048389">
    <property type="entry name" value="YciQ-like_C"/>
</dbReference>
<keyword evidence="2" id="KW-1133">Transmembrane helix</keyword>
<evidence type="ECO:0000259" key="4">
    <source>
        <dbReference type="Pfam" id="PF09972"/>
    </source>
</evidence>
<evidence type="ECO:0000256" key="3">
    <source>
        <dbReference type="SAM" id="SignalP"/>
    </source>
</evidence>
<feature type="transmembrane region" description="Helical" evidence="2">
    <location>
        <begin position="420"/>
        <end position="439"/>
    </location>
</feature>
<feature type="chain" id="PRO_5012075010" evidence="3">
    <location>
        <begin position="29"/>
        <end position="618"/>
    </location>
</feature>
<feature type="domain" description="DUF2207" evidence="4">
    <location>
        <begin position="49"/>
        <end position="243"/>
    </location>
</feature>
<dbReference type="Proteomes" id="UP000189735">
    <property type="component" value="Unassembled WGS sequence"/>
</dbReference>
<feature type="compositionally biased region" description="Low complexity" evidence="1">
    <location>
        <begin position="588"/>
        <end position="597"/>
    </location>
</feature>
<proteinExistence type="predicted"/>
<feature type="signal peptide" evidence="3">
    <location>
        <begin position="1"/>
        <end position="28"/>
    </location>
</feature>
<dbReference type="EMBL" id="FUYG01000003">
    <property type="protein sequence ID" value="SKA89124.1"/>
    <property type="molecule type" value="Genomic_DNA"/>
</dbReference>
<protein>
    <submittedName>
        <fullName evidence="6">TIGR04222 domain-containing protein</fullName>
    </submittedName>
</protein>
<dbReference type="InterPro" id="IPR018702">
    <property type="entry name" value="DUF2207"/>
</dbReference>
<feature type="transmembrane region" description="Helical" evidence="2">
    <location>
        <begin position="261"/>
        <end position="281"/>
    </location>
</feature>
<reference evidence="7" key="1">
    <citation type="submission" date="2017-02" db="EMBL/GenBank/DDBJ databases">
        <authorList>
            <person name="Varghese N."/>
            <person name="Submissions S."/>
        </authorList>
    </citation>
    <scope>NUCLEOTIDE SEQUENCE [LARGE SCALE GENOMIC DNA]</scope>
    <source>
        <strain evidence="7">VKM Ac-2052</strain>
    </source>
</reference>
<evidence type="ECO:0000256" key="1">
    <source>
        <dbReference type="SAM" id="MobiDB-lite"/>
    </source>
</evidence>
<feature type="region of interest" description="Disordered" evidence="1">
    <location>
        <begin position="588"/>
        <end position="618"/>
    </location>
</feature>
<feature type="domain" description="Predicted membrane protein YciQ-like C-terminal" evidence="5">
    <location>
        <begin position="314"/>
        <end position="545"/>
    </location>
</feature>
<evidence type="ECO:0000256" key="2">
    <source>
        <dbReference type="SAM" id="Phobius"/>
    </source>
</evidence>
<evidence type="ECO:0000313" key="7">
    <source>
        <dbReference type="Proteomes" id="UP000189735"/>
    </source>
</evidence>
<dbReference type="Pfam" id="PF20990">
    <property type="entry name" value="DUF2207_C"/>
    <property type="match status" value="1"/>
</dbReference>
<dbReference type="AlphaFoldDB" id="A0A1T4XHY2"/>
<keyword evidence="2" id="KW-0812">Transmembrane</keyword>
<dbReference type="Pfam" id="PF09972">
    <property type="entry name" value="DUF2207"/>
    <property type="match status" value="1"/>
</dbReference>
<sequence>MRPTFLTALVLIGLGVVGVGGAASSASAAVHAAPAASGLSTGVDDFSFSSYDADFYLDTDADGRSTLKTVETFVADFPEADQNHGIRRAIPLDYDGHPTDVDVVSVVDENGDPRPFQAEKNDDGDFLVVTVRADDFVHGAQTYTFTYTQHNVTRHDEATDVDEFYWDSVGFDSLQSFGSATVRLHVPDRLAGSLTGKASCYSGPYASNTTCPIASEQGDGETIFTAGGVPLGAHENVTVAVGFDAATFVPRDDSYLGAWQGWAQLAAALLAVTGAVLAIVWRTTGLRDARGRPTIIAEYTPPPGADVFTSAVILKRTSRAAASGFVALAVRGNLQIVEKPSDSMWSKKPEYWLHAVHSDGLSRQELEFYRMIFDGTPDNRRELKKNDTELATDVRKFIKEARATAVKDGYFKKGTSGRSLLLAVMVFAAGVATMVFGSMLNSESRGGSLPFVPIAVGVLCVAISWLTLFRTPLTTSGAELRDYLKGVQLYLTVAEEERFRMLQSPEGALKTQASTPDGGQIVKIYEKLLPFAVLWGVEDEWAKVLGTYYEQTQTQPHWYGGSTGFNAAYFAASVGSFAATSAAGYSGSSSSTSSSSSGGSGGGGFSGGGGGGGGVGGV</sequence>
<accession>A0A1T4XHY2</accession>
<dbReference type="RefSeq" id="WP_078713712.1">
    <property type="nucleotide sequence ID" value="NZ_FUYG01000003.1"/>
</dbReference>
<name>A0A1T4XHY2_9MICO</name>
<evidence type="ECO:0000259" key="5">
    <source>
        <dbReference type="Pfam" id="PF20990"/>
    </source>
</evidence>
<evidence type="ECO:0000313" key="6">
    <source>
        <dbReference type="EMBL" id="SKA89124.1"/>
    </source>
</evidence>
<keyword evidence="3" id="KW-0732">Signal</keyword>
<feature type="transmembrane region" description="Helical" evidence="2">
    <location>
        <begin position="451"/>
        <end position="469"/>
    </location>
</feature>
<organism evidence="6 7">
    <name type="scientific">Agreia bicolorata</name>
    <dbReference type="NCBI Taxonomy" id="110935"/>
    <lineage>
        <taxon>Bacteria</taxon>
        <taxon>Bacillati</taxon>
        <taxon>Actinomycetota</taxon>
        <taxon>Actinomycetes</taxon>
        <taxon>Micrococcales</taxon>
        <taxon>Microbacteriaceae</taxon>
        <taxon>Agreia</taxon>
    </lineage>
</organism>
<gene>
    <name evidence="6" type="ORF">SAMN06295879_1150</name>
</gene>
<keyword evidence="2" id="KW-0472">Membrane</keyword>